<dbReference type="EMBL" id="FBVY01000047">
    <property type="protein sequence ID" value="CUX03361.1"/>
    <property type="molecule type" value="Genomic_DNA"/>
</dbReference>
<name>A0A9W5B7N3_9HYPH</name>
<gene>
    <name evidence="1" type="ORF">AGR2A_pb10126</name>
</gene>
<dbReference type="Proteomes" id="UP000191933">
    <property type="component" value="Unassembled WGS sequence"/>
</dbReference>
<keyword evidence="2" id="KW-1185">Reference proteome</keyword>
<organism evidence="1 2">
    <name type="scientific">Agrobacterium genomosp. 2 str. CFBP 5494</name>
    <dbReference type="NCBI Taxonomy" id="1183436"/>
    <lineage>
        <taxon>Bacteria</taxon>
        <taxon>Pseudomonadati</taxon>
        <taxon>Pseudomonadota</taxon>
        <taxon>Alphaproteobacteria</taxon>
        <taxon>Hyphomicrobiales</taxon>
        <taxon>Rhizobiaceae</taxon>
        <taxon>Rhizobium/Agrobacterium group</taxon>
        <taxon>Agrobacterium</taxon>
        <taxon>Agrobacterium tumefaciens complex</taxon>
    </lineage>
</organism>
<accession>A0A9W5B7N3</accession>
<dbReference type="AlphaFoldDB" id="A0A9W5B7N3"/>
<proteinExistence type="predicted"/>
<evidence type="ECO:0000313" key="2">
    <source>
        <dbReference type="Proteomes" id="UP000191933"/>
    </source>
</evidence>
<protein>
    <submittedName>
        <fullName evidence="1">Uncharacterized protein</fullName>
    </submittedName>
</protein>
<reference evidence="1 2" key="1">
    <citation type="submission" date="2016-01" db="EMBL/GenBank/DDBJ databases">
        <authorList>
            <person name="Regsiter A."/>
            <person name="william w."/>
        </authorList>
    </citation>
    <scope>NUCLEOTIDE SEQUENCE [LARGE SCALE GENOMIC DNA]</scope>
    <source>
        <strain evidence="1 2">CFBP 5494</strain>
    </source>
</reference>
<comment type="caution">
    <text evidence="1">The sequence shown here is derived from an EMBL/GenBank/DDBJ whole genome shotgun (WGS) entry which is preliminary data.</text>
</comment>
<evidence type="ECO:0000313" key="1">
    <source>
        <dbReference type="EMBL" id="CUX03361.1"/>
    </source>
</evidence>
<sequence length="28" mass="3346">MQWGMPTGPNLIERLIDMLKKSFWLPRS</sequence>